<accession>A0A088E7J0</accession>
<dbReference type="AlphaFoldDB" id="A0A088E7J0"/>
<dbReference type="PATRIC" id="fig|43687.5.peg.2453"/>
<reference evidence="10 16" key="1">
    <citation type="journal article" date="2014" name="J. Bacteriol.">
        <title>Role of an Archaeal PitA Transporter in the Copper and Arsenic Resistance of Metallosphaera sedula, an Extreme Thermoacidophile.</title>
        <authorList>
            <person name="McCarthy S."/>
            <person name="Ai C."/>
            <person name="Wheaton G."/>
            <person name="Tevatia R."/>
            <person name="Eckrich V."/>
            <person name="Kelly R."/>
            <person name="Blum P."/>
        </authorList>
    </citation>
    <scope>NUCLEOTIDE SEQUENCE [LARGE SCALE GENOMIC DNA]</scope>
    <source>
        <strain evidence="10 16">CuR1</strain>
    </source>
</reference>
<dbReference type="Pfam" id="PF04068">
    <property type="entry name" value="Fer4_RLI"/>
    <property type="match status" value="1"/>
</dbReference>
<dbReference type="InterPro" id="IPR022968">
    <property type="entry name" value="Tsr3-like"/>
</dbReference>
<dbReference type="PANTHER" id="PTHR20426">
    <property type="entry name" value="RIBOSOME BIOGENESIS PROTEIN TSR3 HOMOLOG"/>
    <property type="match status" value="1"/>
</dbReference>
<feature type="binding site" evidence="7">
    <location>
        <position position="17"/>
    </location>
    <ligand>
        <name>S-adenosyl-L-methionine</name>
        <dbReference type="ChEBI" id="CHEBI:59789"/>
    </ligand>
</feature>
<keyword evidence="4 7" id="KW-0698">rRNA processing</keyword>
<keyword evidence="3 7" id="KW-0690">Ribosome biogenesis</keyword>
<dbReference type="Proteomes" id="UP000068832">
    <property type="component" value="Chromosome"/>
</dbReference>
<evidence type="ECO:0000256" key="2">
    <source>
        <dbReference type="ARBA" id="ARBA00022490"/>
    </source>
</evidence>
<dbReference type="EMBL" id="CP012174">
    <property type="protein sequence ID" value="AKV79682.1"/>
    <property type="molecule type" value="Genomic_DNA"/>
</dbReference>
<evidence type="ECO:0000313" key="18">
    <source>
        <dbReference type="Proteomes" id="UP000061362"/>
    </source>
</evidence>
<evidence type="ECO:0000313" key="15">
    <source>
        <dbReference type="EMBL" id="AKV84163.1"/>
    </source>
</evidence>
<comment type="caution">
    <text evidence="7">Lacks conserved residue(s) required for the propagation of feature annotation.</text>
</comment>
<comment type="function">
    <text evidence="7">Aminocarboxypropyltransferase that catalyzes the aminocarboxypropyl transfer on pseudouridine corresponding to position 914 in M.jannaschii 16S rRNA. It constitutes the last step in biosynthesis of the hypermodified N1-methyl-N3-(3-amino-3-carboxypropyl) pseudouridine (m1acp3-Psi).</text>
</comment>
<dbReference type="Pfam" id="PF04034">
    <property type="entry name" value="Ribo_biogen_C"/>
    <property type="match status" value="1"/>
</dbReference>
<evidence type="ECO:0000256" key="1">
    <source>
        <dbReference type="ARBA" id="ARBA00014114"/>
    </source>
</evidence>
<organism evidence="10 16">
    <name type="scientific">Metallosphaera sedula</name>
    <dbReference type="NCBI Taxonomy" id="43687"/>
    <lineage>
        <taxon>Archaea</taxon>
        <taxon>Thermoproteota</taxon>
        <taxon>Thermoprotei</taxon>
        <taxon>Sulfolobales</taxon>
        <taxon>Sulfolobaceae</taxon>
        <taxon>Metallosphaera</taxon>
    </lineage>
</organism>
<feature type="binding site" evidence="7">
    <location>
        <position position="103"/>
    </location>
    <ligand>
        <name>S-adenosyl-L-methionine</name>
        <dbReference type="ChEBI" id="CHEBI:59789"/>
    </ligand>
</feature>
<dbReference type="InterPro" id="IPR007209">
    <property type="entry name" value="RNaseL-inhib-like_metal-bd_dom"/>
</dbReference>
<evidence type="ECO:0000313" key="20">
    <source>
        <dbReference type="Proteomes" id="UP000062475"/>
    </source>
</evidence>
<dbReference type="OMA" id="DCSWESA"/>
<evidence type="ECO:0000313" key="14">
    <source>
        <dbReference type="EMBL" id="AKV81927.1"/>
    </source>
</evidence>
<feature type="domain" description="RNase L inhibitor RLI-like possible metal-binding" evidence="9">
    <location>
        <begin position="1"/>
        <end position="32"/>
    </location>
</feature>
<feature type="binding site" evidence="7">
    <location>
        <position position="84"/>
    </location>
    <ligand>
        <name>S-adenosyl-L-methionine</name>
        <dbReference type="ChEBI" id="CHEBI:59789"/>
    </ligand>
</feature>
<reference evidence="18 19" key="2">
    <citation type="journal article" date="2015" name="Genome Announc.">
        <title>Complete Genome Sequences of Evolved Arsenate-Resistant Metallosphaera sedula Strains.</title>
        <authorList>
            <person name="Ai C."/>
            <person name="McCarthy S."/>
            <person name="Schackwitz W."/>
            <person name="Martin J."/>
            <person name="Lipzen A."/>
            <person name="Blum P."/>
        </authorList>
    </citation>
    <scope>NUCLEOTIDE SEQUENCE [LARGE SCALE GENOMIC DNA]</scope>
    <source>
        <strain evidence="13 19">ARS120-1</strain>
        <strain evidence="14 18">ARS120-2</strain>
        <strain evidence="11 21">ARS50-1</strain>
        <strain evidence="12 20">ARS50-2</strain>
    </source>
</reference>
<evidence type="ECO:0000256" key="5">
    <source>
        <dbReference type="ARBA" id="ARBA00022679"/>
    </source>
</evidence>
<evidence type="ECO:0000259" key="8">
    <source>
        <dbReference type="Pfam" id="PF04034"/>
    </source>
</evidence>
<comment type="catalytic activity">
    <reaction evidence="7">
        <text>an N(1)-methylpseudouridine in rRNA + S-adenosyl-L-methionine = N(1)-methyl-N(3)-[(3S)-3-amino-3-carboxypropyl]pseudouridine in rRNA + S-methyl-5'-thioadenosine + H(+)</text>
        <dbReference type="Rhea" id="RHEA:63296"/>
        <dbReference type="Rhea" id="RHEA-COMP:11634"/>
        <dbReference type="Rhea" id="RHEA-COMP:16310"/>
        <dbReference type="ChEBI" id="CHEBI:15378"/>
        <dbReference type="ChEBI" id="CHEBI:17509"/>
        <dbReference type="ChEBI" id="CHEBI:59789"/>
        <dbReference type="ChEBI" id="CHEBI:74890"/>
        <dbReference type="ChEBI" id="CHEBI:146234"/>
        <dbReference type="EC" id="2.5.1.157"/>
    </reaction>
</comment>
<dbReference type="PANTHER" id="PTHR20426:SF0">
    <property type="entry name" value="18S RRNA AMINOCARBOXYPROPYLTRANSFERASE"/>
    <property type="match status" value="1"/>
</dbReference>
<evidence type="ECO:0000313" key="11">
    <source>
        <dbReference type="EMBL" id="AKV75194.1"/>
    </source>
</evidence>
<dbReference type="SMR" id="A0A088E7J0"/>
<dbReference type="Proteomes" id="UP000062398">
    <property type="component" value="Chromosome"/>
</dbReference>
<reference evidence="15 17" key="3">
    <citation type="submission" date="2015-07" db="EMBL/GenBank/DDBJ databases">
        <title>Physiological, transcriptional responses and genome re-sequencing of acid resistant extremely thermoacidophilic Metallosphaera sedula SARC-M1.</title>
        <authorList>
            <person name="Ai C."/>
            <person name="McCarthy S."/>
            <person name="Eckrich V."/>
            <person name="Rudrappa D."/>
            <person name="Qiu G."/>
            <person name="Blum P."/>
        </authorList>
    </citation>
    <scope>NUCLEOTIDE SEQUENCE [LARGE SCALE GENOMIC DNA]</scope>
    <source>
        <strain evidence="15 17">SARC-M1</strain>
    </source>
</reference>
<dbReference type="EMBL" id="CP012172">
    <property type="protein sequence ID" value="AKV75194.1"/>
    <property type="molecule type" value="Genomic_DNA"/>
</dbReference>
<evidence type="ECO:0000313" key="16">
    <source>
        <dbReference type="Proteomes" id="UP000029084"/>
    </source>
</evidence>
<keyword evidence="5 7" id="KW-0808">Transferase</keyword>
<dbReference type="HAMAP" id="MF_01116">
    <property type="entry name" value="TSR3"/>
    <property type="match status" value="1"/>
</dbReference>
<dbReference type="EMBL" id="CP012175">
    <property type="protein sequence ID" value="AKV81927.1"/>
    <property type="molecule type" value="Genomic_DNA"/>
</dbReference>
<evidence type="ECO:0000313" key="19">
    <source>
        <dbReference type="Proteomes" id="UP000062398"/>
    </source>
</evidence>
<evidence type="ECO:0000313" key="17">
    <source>
        <dbReference type="Proteomes" id="UP000056255"/>
    </source>
</evidence>
<keyword evidence="6 7" id="KW-0949">S-adenosyl-L-methionine</keyword>
<dbReference type="EMBL" id="CP012173">
    <property type="protein sequence ID" value="AKV77430.1"/>
    <property type="molecule type" value="Genomic_DNA"/>
</dbReference>
<comment type="similarity">
    <text evidence="7">Belongs to the TDD superfamily. TSR3 family.</text>
</comment>
<dbReference type="EMBL" id="CP008822">
    <property type="protein sequence ID" value="AIM28414.1"/>
    <property type="molecule type" value="Genomic_DNA"/>
</dbReference>
<dbReference type="GO" id="GO:0005737">
    <property type="term" value="C:cytoplasm"/>
    <property type="evidence" value="ECO:0007669"/>
    <property type="project" value="UniProtKB-SubCell"/>
</dbReference>
<dbReference type="EMBL" id="CP012176">
    <property type="protein sequence ID" value="AKV84163.1"/>
    <property type="molecule type" value="Genomic_DNA"/>
</dbReference>
<name>A0A088E7J0_9CREN</name>
<dbReference type="GO" id="GO:1904047">
    <property type="term" value="F:S-adenosyl-L-methionine binding"/>
    <property type="evidence" value="ECO:0007669"/>
    <property type="project" value="UniProtKB-UniRule"/>
</dbReference>
<dbReference type="InterPro" id="IPR007177">
    <property type="entry name" value="Tsr3_C"/>
</dbReference>
<evidence type="ECO:0000259" key="9">
    <source>
        <dbReference type="Pfam" id="PF04068"/>
    </source>
</evidence>
<dbReference type="Proteomes" id="UP000062475">
    <property type="component" value="Chromosome"/>
</dbReference>
<gene>
    <name evidence="10" type="ORF">HA72_2294</name>
    <name evidence="11" type="ORF">MsedA_2351</name>
    <name evidence="12" type="ORF">MsedB_2354</name>
    <name evidence="13" type="ORF">MsedC_2351</name>
    <name evidence="14" type="ORF">MsedD_2352</name>
    <name evidence="15" type="ORF">MsedE_2356</name>
</gene>
<evidence type="ECO:0000256" key="7">
    <source>
        <dbReference type="HAMAP-Rule" id="MF_01116"/>
    </source>
</evidence>
<dbReference type="EC" id="2.5.1.157" evidence="7"/>
<evidence type="ECO:0000256" key="3">
    <source>
        <dbReference type="ARBA" id="ARBA00022517"/>
    </source>
</evidence>
<evidence type="ECO:0000313" key="21">
    <source>
        <dbReference type="Proteomes" id="UP000068832"/>
    </source>
</evidence>
<dbReference type="GO" id="GO:0106388">
    <property type="term" value="F:rRNA small subunit aminocarboxypropyltransferase activity"/>
    <property type="evidence" value="ECO:0007669"/>
    <property type="project" value="UniProtKB-EC"/>
</dbReference>
<evidence type="ECO:0000256" key="6">
    <source>
        <dbReference type="ARBA" id="ARBA00022691"/>
    </source>
</evidence>
<protein>
    <recommendedName>
        <fullName evidence="1 7">16S rRNA aminocarboxypropyltransferase</fullName>
        <ecNumber evidence="7">2.5.1.157</ecNumber>
    </recommendedName>
</protein>
<sequence length="169" mass="19276">MHIFILEFGEDDPAKCTGRKMARLGFARFVDRPVGVVLNPLSDRVLSVKDREIYLNRGITVLDSSWNRSDDSFFRKYSKNGRRLPLLFAGNPVNYSKPMKLSSLEAVVASLYIMDDVDEALKIASIVKWGKTFLDLNRELLEAYRGKSEEEIVQVETSFIKDVVGEPRQ</sequence>
<keyword evidence="2 7" id="KW-0963">Cytoplasm</keyword>
<dbReference type="Proteomes" id="UP000056255">
    <property type="component" value="Chromosome"/>
</dbReference>
<evidence type="ECO:0000256" key="4">
    <source>
        <dbReference type="ARBA" id="ARBA00022552"/>
    </source>
</evidence>
<feature type="domain" description="16S/18S rRNA aminocarboxypropyltransferase Tsr3 C-terminal" evidence="8">
    <location>
        <begin position="36"/>
        <end position="159"/>
    </location>
</feature>
<evidence type="ECO:0000313" key="10">
    <source>
        <dbReference type="EMBL" id="AIM28414.1"/>
    </source>
</evidence>
<proteinExistence type="inferred from homology"/>
<dbReference type="NCBIfam" id="NF002621">
    <property type="entry name" value="PRK02287.1"/>
    <property type="match status" value="1"/>
</dbReference>
<dbReference type="Proteomes" id="UP000061362">
    <property type="component" value="Chromosome"/>
</dbReference>
<evidence type="ECO:0000313" key="12">
    <source>
        <dbReference type="EMBL" id="AKV77430.1"/>
    </source>
</evidence>
<dbReference type="Proteomes" id="UP000029084">
    <property type="component" value="Chromosome"/>
</dbReference>
<comment type="subcellular location">
    <subcellularLocation>
        <location evidence="7">Cytoplasm</location>
    </subcellularLocation>
</comment>
<evidence type="ECO:0000313" key="13">
    <source>
        <dbReference type="EMBL" id="AKV79682.1"/>
    </source>
</evidence>
<feature type="binding site" evidence="7">
    <location>
        <position position="62"/>
    </location>
    <ligand>
        <name>S-adenosyl-L-methionine</name>
        <dbReference type="ChEBI" id="CHEBI:59789"/>
    </ligand>
</feature>
<dbReference type="GO" id="GO:0000455">
    <property type="term" value="P:enzyme-directed rRNA pseudouridine synthesis"/>
    <property type="evidence" value="ECO:0007669"/>
    <property type="project" value="UniProtKB-UniRule"/>
</dbReference>